<dbReference type="Proteomes" id="UP000093111">
    <property type="component" value="Unassembled WGS sequence"/>
</dbReference>
<reference evidence="3 4" key="1">
    <citation type="journal article" date="2016" name="Syst. Appl. Microbiol.">
        <title>Pararhizobium polonicum sp. nov. isolated from tumors on stone fruit rootstocks.</title>
        <authorList>
            <person name="Pulawska J."/>
            <person name="Kuzmanovic N."/>
            <person name="Willems A."/>
            <person name="Pothier J.F."/>
        </authorList>
    </citation>
    <scope>NUCLEOTIDE SEQUENCE [LARGE SCALE GENOMIC DNA]</scope>
    <source>
        <strain evidence="3 4">F5.1</strain>
    </source>
</reference>
<dbReference type="OrthoDB" id="8673316at2"/>
<keyword evidence="4" id="KW-1185">Reference proteome</keyword>
<evidence type="ECO:0000256" key="2">
    <source>
        <dbReference type="SAM" id="SignalP"/>
    </source>
</evidence>
<organism evidence="3 4">
    <name type="scientific">Pararhizobium polonicum</name>
    <dbReference type="NCBI Taxonomy" id="1612624"/>
    <lineage>
        <taxon>Bacteria</taxon>
        <taxon>Pseudomonadati</taxon>
        <taxon>Pseudomonadota</taxon>
        <taxon>Alphaproteobacteria</taxon>
        <taxon>Hyphomicrobiales</taxon>
        <taxon>Rhizobiaceae</taxon>
        <taxon>Rhizobium/Agrobacterium group</taxon>
        <taxon>Pararhizobium</taxon>
    </lineage>
</organism>
<dbReference type="STRING" id="1612624.ADU59_21550"/>
<evidence type="ECO:0000256" key="1">
    <source>
        <dbReference type="ARBA" id="ARBA00022729"/>
    </source>
</evidence>
<dbReference type="Pfam" id="PF13343">
    <property type="entry name" value="SBP_bac_6"/>
    <property type="match status" value="1"/>
</dbReference>
<proteinExistence type="predicted"/>
<protein>
    <recommendedName>
        <fullName evidence="5">ABC transporter substrate-binding protein</fullName>
    </recommendedName>
</protein>
<dbReference type="EMBL" id="LGLV01000014">
    <property type="protein sequence ID" value="OBZ93442.1"/>
    <property type="molecule type" value="Genomic_DNA"/>
</dbReference>
<comment type="caution">
    <text evidence="3">The sequence shown here is derived from an EMBL/GenBank/DDBJ whole genome shotgun (WGS) entry which is preliminary data.</text>
</comment>
<feature type="signal peptide" evidence="2">
    <location>
        <begin position="1"/>
        <end position="22"/>
    </location>
</feature>
<name>A0A1C7NWU0_9HYPH</name>
<accession>A0A1C7NWU0</accession>
<keyword evidence="1 2" id="KW-0732">Signal</keyword>
<evidence type="ECO:0000313" key="3">
    <source>
        <dbReference type="EMBL" id="OBZ93442.1"/>
    </source>
</evidence>
<feature type="chain" id="PRO_5008889987" description="ABC transporter substrate-binding protein" evidence="2">
    <location>
        <begin position="23"/>
        <end position="366"/>
    </location>
</feature>
<evidence type="ECO:0000313" key="4">
    <source>
        <dbReference type="Proteomes" id="UP000093111"/>
    </source>
</evidence>
<dbReference type="AlphaFoldDB" id="A0A1C7NWU0"/>
<sequence length="366" mass="39687">MKTLLPTLTALVLLNLVGTAGAQTIAPEHADAWAFMQEAMPGVPYEVLAGACKEGKLMIYNGTWTDAQKAQITAFKQRFPCVEAENFELPTSERRERFVTETKAGRYVTDIVQDTDPGVLDAQAKDGYLASYKISSDAKFADNVKNPGFWYPLRIALAGNAWNIDGVTPEEGEILSKWQGIIDPRFKGRVGISISASGAGGATLYPYYALYKLYGEEFMTKFAAQEPRNFSGANTLAGALASGDIDVALAISETGIVPLQATGAPIEWSLPDPGLGLATGQGISAHAPHPNAARLYHEYSFSEEGYGAWNKTGGAPAMTGFKDTRDVAQQSWYKLPSSFADVDPRQMDSEKKSFLAKNNVWFNLSQ</sequence>
<evidence type="ECO:0008006" key="5">
    <source>
        <dbReference type="Google" id="ProtNLM"/>
    </source>
</evidence>
<dbReference type="SUPFAM" id="SSF53850">
    <property type="entry name" value="Periplasmic binding protein-like II"/>
    <property type="match status" value="1"/>
</dbReference>
<gene>
    <name evidence="3" type="ORF">ADU59_21550</name>
</gene>
<dbReference type="Gene3D" id="3.40.190.10">
    <property type="entry name" value="Periplasmic binding protein-like II"/>
    <property type="match status" value="2"/>
</dbReference>
<dbReference type="RefSeq" id="WP_068956382.1">
    <property type="nucleotide sequence ID" value="NZ_LGLV01000014.1"/>
</dbReference>
<dbReference type="PANTHER" id="PTHR30006">
    <property type="entry name" value="THIAMINE-BINDING PERIPLASMIC PROTEIN-RELATED"/>
    <property type="match status" value="1"/>
</dbReference>